<sequence>MLILGLHDDERPEVLAYLNGHTPDLSIHTLDGVTYIAAKYFTGGNLQVLRIFRRAPAGWVALYGPTPSSNMRSININGNIIEVRNIIIQQDQQHVETERYIVVDDRVQDVREPLKNSPNEG</sequence>
<dbReference type="KEGG" id="tcd:AAIA72_10415"/>
<gene>
    <name evidence="1" type="ORF">AAIA72_10415</name>
</gene>
<dbReference type="EMBL" id="CP154858">
    <property type="protein sequence ID" value="XDT71219.1"/>
    <property type="molecule type" value="Genomic_DNA"/>
</dbReference>
<organism evidence="1">
    <name type="scientific">Thermohahella caldifontis</name>
    <dbReference type="NCBI Taxonomy" id="3142973"/>
    <lineage>
        <taxon>Bacteria</taxon>
        <taxon>Pseudomonadati</taxon>
        <taxon>Pseudomonadota</taxon>
        <taxon>Gammaproteobacteria</taxon>
        <taxon>Oceanospirillales</taxon>
        <taxon>Hahellaceae</taxon>
        <taxon>Thermohahella</taxon>
    </lineage>
</organism>
<protein>
    <submittedName>
        <fullName evidence="1">Uncharacterized protein</fullName>
    </submittedName>
</protein>
<proteinExistence type="predicted"/>
<dbReference type="RefSeq" id="WP_369600257.1">
    <property type="nucleotide sequence ID" value="NZ_CP154858.1"/>
</dbReference>
<reference evidence="1" key="1">
    <citation type="submission" date="2024-05" db="EMBL/GenBank/DDBJ databases">
        <title>Genome sequencing of novel strain.</title>
        <authorList>
            <person name="Ganbat D."/>
            <person name="Ganbat S."/>
            <person name="Lee S.-J."/>
        </authorList>
    </citation>
    <scope>NUCLEOTIDE SEQUENCE</scope>
    <source>
        <strain evidence="1">SMD15-11</strain>
    </source>
</reference>
<dbReference type="AlphaFoldDB" id="A0AB39UT12"/>
<evidence type="ECO:0000313" key="1">
    <source>
        <dbReference type="EMBL" id="XDT71219.1"/>
    </source>
</evidence>
<name>A0AB39UT12_9GAMM</name>
<accession>A0AB39UT12</accession>